<gene>
    <name evidence="3" type="ORF">ACFSGJ_05770</name>
</gene>
<dbReference type="PANTHER" id="PTHR30005">
    <property type="entry name" value="EXOPOLYPHOSPHATASE"/>
    <property type="match status" value="1"/>
</dbReference>
<dbReference type="SUPFAM" id="SSF109604">
    <property type="entry name" value="HD-domain/PDEase-like"/>
    <property type="match status" value="1"/>
</dbReference>
<name>A0ABW4S2W9_9RHOB</name>
<organism evidence="3 4">
    <name type="scientific">Halodurantibacterium flavum</name>
    <dbReference type="NCBI Taxonomy" id="1382802"/>
    <lineage>
        <taxon>Bacteria</taxon>
        <taxon>Pseudomonadati</taxon>
        <taxon>Pseudomonadota</taxon>
        <taxon>Alphaproteobacteria</taxon>
        <taxon>Rhodobacterales</taxon>
        <taxon>Paracoccaceae</taxon>
        <taxon>Halodurantibacterium</taxon>
    </lineage>
</organism>
<dbReference type="Gene3D" id="3.30.420.150">
    <property type="entry name" value="Exopolyphosphatase. Domain 2"/>
    <property type="match status" value="1"/>
</dbReference>
<dbReference type="Proteomes" id="UP001597353">
    <property type="component" value="Unassembled WGS sequence"/>
</dbReference>
<dbReference type="SUPFAM" id="SSF53067">
    <property type="entry name" value="Actin-like ATPase domain"/>
    <property type="match status" value="2"/>
</dbReference>
<dbReference type="PANTHER" id="PTHR30005:SF0">
    <property type="entry name" value="RETROGRADE REGULATION PROTEIN 2"/>
    <property type="match status" value="1"/>
</dbReference>
<proteinExistence type="predicted"/>
<sequence length="524" mass="57704">MDTLTPATAAGSTEEWGPFGRPLFEDPSARALSRVGVVDVGSNSVRMVVFDGAARSPAYFYNEKVMCGLGAGLATSGRLNPRGRERALAALKRFALLAEGMKIAPLTVVATAAVREAEDGAEFREEVLKETGLSLWVIDGAEEARLSAQGVLLGWPEASGLVCDIGGSSMELAVIGDGKVHARVTSPLGPFRLQQVGGGKKGLRRHISEILVGLRDQVGKDHDRIYLVGGSWRAIARLDMVRQNYPLTVLHEYRMSPKAVRDTCDWIGDRDVATLRGEGGLSSERVELVPLASEVLRELVKTFRPQEIDISSYGIREGLLYEQMPERLRQRDPLIEACRFAEAQSARLPGFGKKLYAFLQPLFKSASKERKRLIKAACLLHDTAWRAHPDYRAEACFDNATRANLGGLDHKGRVFLGLALMHRYKNSRNGKMGGMFRLLSEKEMQEAEVLGKALRFGAMFAVEHPESAGALKFYPKKKMLELILQPEMQALFGEVAQSRFAALAQALKVETRVRVKNARQDLGE</sequence>
<dbReference type="InterPro" id="IPR043129">
    <property type="entry name" value="ATPase_NBD"/>
</dbReference>
<dbReference type="GO" id="GO:0016787">
    <property type="term" value="F:hydrolase activity"/>
    <property type="evidence" value="ECO:0007669"/>
    <property type="project" value="UniProtKB-KW"/>
</dbReference>
<dbReference type="InterPro" id="IPR050273">
    <property type="entry name" value="GppA/Ppx_hydrolase"/>
</dbReference>
<keyword evidence="3" id="KW-0378">Hydrolase</keyword>
<dbReference type="Gene3D" id="3.30.420.40">
    <property type="match status" value="1"/>
</dbReference>
<feature type="domain" description="Ppx/GppA phosphatase N-terminal" evidence="1">
    <location>
        <begin position="49"/>
        <end position="325"/>
    </location>
</feature>
<evidence type="ECO:0000259" key="2">
    <source>
        <dbReference type="Pfam" id="PF21697"/>
    </source>
</evidence>
<keyword evidence="4" id="KW-1185">Reference proteome</keyword>
<dbReference type="InterPro" id="IPR048951">
    <property type="entry name" value="Ppx_C"/>
</dbReference>
<dbReference type="RefSeq" id="WP_390260038.1">
    <property type="nucleotide sequence ID" value="NZ_JBHUGH010000003.1"/>
</dbReference>
<evidence type="ECO:0000313" key="3">
    <source>
        <dbReference type="EMBL" id="MFD1911724.1"/>
    </source>
</evidence>
<comment type="caution">
    <text evidence="3">The sequence shown here is derived from an EMBL/GenBank/DDBJ whole genome shotgun (WGS) entry which is preliminary data.</text>
</comment>
<dbReference type="EMBL" id="JBHUGH010000003">
    <property type="protein sequence ID" value="MFD1911724.1"/>
    <property type="molecule type" value="Genomic_DNA"/>
</dbReference>
<accession>A0ABW4S2W9</accession>
<dbReference type="Gene3D" id="1.10.3210.10">
    <property type="entry name" value="Hypothetical protein af1432"/>
    <property type="match status" value="1"/>
</dbReference>
<evidence type="ECO:0000313" key="4">
    <source>
        <dbReference type="Proteomes" id="UP001597353"/>
    </source>
</evidence>
<dbReference type="InterPro" id="IPR003695">
    <property type="entry name" value="Ppx_GppA_N"/>
</dbReference>
<dbReference type="EC" id="3.6.1.-" evidence="3"/>
<dbReference type="CDD" id="cd24052">
    <property type="entry name" value="ASKHA_NBD_HpPPX-GppA-like"/>
    <property type="match status" value="1"/>
</dbReference>
<reference evidence="4" key="1">
    <citation type="journal article" date="2019" name="Int. J. Syst. Evol. Microbiol.">
        <title>The Global Catalogue of Microorganisms (GCM) 10K type strain sequencing project: providing services to taxonomists for standard genome sequencing and annotation.</title>
        <authorList>
            <consortium name="The Broad Institute Genomics Platform"/>
            <consortium name="The Broad Institute Genome Sequencing Center for Infectious Disease"/>
            <person name="Wu L."/>
            <person name="Ma J."/>
        </authorList>
    </citation>
    <scope>NUCLEOTIDE SEQUENCE [LARGE SCALE GENOMIC DNA]</scope>
    <source>
        <strain evidence="4">CGMCC 4.7242</strain>
    </source>
</reference>
<feature type="domain" description="Exopolyphosphatase C-terminal" evidence="2">
    <location>
        <begin position="367"/>
        <end position="505"/>
    </location>
</feature>
<evidence type="ECO:0000259" key="1">
    <source>
        <dbReference type="Pfam" id="PF02541"/>
    </source>
</evidence>
<dbReference type="Pfam" id="PF21697">
    <property type="entry name" value="Ppx_C"/>
    <property type="match status" value="1"/>
</dbReference>
<protein>
    <submittedName>
        <fullName evidence="3">Ppx/GppA family phosphatase</fullName>
        <ecNumber evidence="3">3.6.1.-</ecNumber>
    </submittedName>
</protein>
<dbReference type="Pfam" id="PF02541">
    <property type="entry name" value="Ppx-GppA"/>
    <property type="match status" value="1"/>
</dbReference>